<sequence>MTTPEPPRTSTVLADYLTDAESQIRTAYDRTIGPFTVSASRDENRM</sequence>
<dbReference type="AlphaFoldDB" id="A0A7K1V9L6"/>
<dbReference type="EMBL" id="WRPP01000013">
    <property type="protein sequence ID" value="MVU83320.1"/>
    <property type="molecule type" value="Genomic_DNA"/>
</dbReference>
<reference evidence="1 2" key="1">
    <citation type="submission" date="2019-12" db="EMBL/GenBank/DDBJ databases">
        <title>Nocardia sp. nov. ET3-3 isolated from soil.</title>
        <authorList>
            <person name="Kanchanasin P."/>
            <person name="Tanasupawat S."/>
            <person name="Yuki M."/>
            <person name="Kudo T."/>
        </authorList>
    </citation>
    <scope>NUCLEOTIDE SEQUENCE [LARGE SCALE GENOMIC DNA]</scope>
    <source>
        <strain evidence="1 2">ET3-3</strain>
    </source>
</reference>
<dbReference type="Proteomes" id="UP000466794">
    <property type="component" value="Unassembled WGS sequence"/>
</dbReference>
<comment type="caution">
    <text evidence="1">The sequence shown here is derived from an EMBL/GenBank/DDBJ whole genome shotgun (WGS) entry which is preliminary data.</text>
</comment>
<name>A0A7K1V9L6_9NOCA</name>
<evidence type="ECO:0000313" key="2">
    <source>
        <dbReference type="Proteomes" id="UP000466794"/>
    </source>
</evidence>
<accession>A0A7K1V9L6</accession>
<evidence type="ECO:0000313" key="1">
    <source>
        <dbReference type="EMBL" id="MVU83320.1"/>
    </source>
</evidence>
<protein>
    <submittedName>
        <fullName evidence="1">Uncharacterized protein</fullName>
    </submittedName>
</protein>
<proteinExistence type="predicted"/>
<organism evidence="1 2">
    <name type="scientific">Nocardia terrae</name>
    <dbReference type="NCBI Taxonomy" id="2675851"/>
    <lineage>
        <taxon>Bacteria</taxon>
        <taxon>Bacillati</taxon>
        <taxon>Actinomycetota</taxon>
        <taxon>Actinomycetes</taxon>
        <taxon>Mycobacteriales</taxon>
        <taxon>Nocardiaceae</taxon>
        <taxon>Nocardia</taxon>
    </lineage>
</organism>
<gene>
    <name evidence="1" type="ORF">GPX89_39540</name>
</gene>
<dbReference type="RefSeq" id="WP_157392925.1">
    <property type="nucleotide sequence ID" value="NZ_WRPP01000013.1"/>
</dbReference>
<keyword evidence="2" id="KW-1185">Reference proteome</keyword>